<evidence type="ECO:0000256" key="4">
    <source>
        <dbReference type="SAM" id="MobiDB-lite"/>
    </source>
</evidence>
<dbReference type="PANTHER" id="PTHR43392">
    <property type="entry name" value="AAA-TYPE ATPASE FAMILY PROTEIN / ANKYRIN REPEAT FAMILY PROTEIN"/>
    <property type="match status" value="1"/>
</dbReference>
<dbReference type="SUPFAM" id="SSF52540">
    <property type="entry name" value="P-loop containing nucleoside triphosphate hydrolases"/>
    <property type="match status" value="1"/>
</dbReference>
<protein>
    <submittedName>
        <fullName evidence="6">AAA family ATPase</fullName>
    </submittedName>
</protein>
<dbReference type="InterPro" id="IPR050773">
    <property type="entry name" value="CbxX/CfxQ_RuBisCO_ESX"/>
</dbReference>
<feature type="domain" description="AAA+ ATPase" evidence="5">
    <location>
        <begin position="164"/>
        <end position="303"/>
    </location>
</feature>
<feature type="region of interest" description="Disordered" evidence="4">
    <location>
        <begin position="85"/>
        <end position="112"/>
    </location>
</feature>
<keyword evidence="3" id="KW-0067">ATP-binding</keyword>
<dbReference type="InterPro" id="IPR003593">
    <property type="entry name" value="AAA+_ATPase"/>
</dbReference>
<organism evidence="6 7">
    <name type="scientific">Nostoc paludosum FACHB-159</name>
    <dbReference type="NCBI Taxonomy" id="2692908"/>
    <lineage>
        <taxon>Bacteria</taxon>
        <taxon>Bacillati</taxon>
        <taxon>Cyanobacteriota</taxon>
        <taxon>Cyanophyceae</taxon>
        <taxon>Nostocales</taxon>
        <taxon>Nostocaceae</taxon>
        <taxon>Nostoc</taxon>
    </lineage>
</organism>
<evidence type="ECO:0000313" key="6">
    <source>
        <dbReference type="EMBL" id="MBD2734297.1"/>
    </source>
</evidence>
<evidence type="ECO:0000256" key="3">
    <source>
        <dbReference type="ARBA" id="ARBA00022840"/>
    </source>
</evidence>
<reference evidence="6 7" key="1">
    <citation type="journal article" date="2020" name="ISME J.">
        <title>Comparative genomics reveals insights into cyanobacterial evolution and habitat adaptation.</title>
        <authorList>
            <person name="Chen M.Y."/>
            <person name="Teng W.K."/>
            <person name="Zhao L."/>
            <person name="Hu C.X."/>
            <person name="Zhou Y.K."/>
            <person name="Han B.P."/>
            <person name="Song L.R."/>
            <person name="Shu W.S."/>
        </authorList>
    </citation>
    <scope>NUCLEOTIDE SEQUENCE [LARGE SCALE GENOMIC DNA]</scope>
    <source>
        <strain evidence="6 7">FACHB-159</strain>
    </source>
</reference>
<accession>A0ABR8K4B7</accession>
<dbReference type="PRINTS" id="PR00819">
    <property type="entry name" value="CBXCFQXSUPER"/>
</dbReference>
<sequence>MSWNSTVFSVCASGNSWLWAAWSSIDDAYHFLEKPEKHLEIDCLFFAEAPSKENAITTARKLLGTNIKQIGDGWAAEVCKELDNKPNPDADLRTGKGKSNHRGTRVSESSGVNPPIISDELQECLNQLHSLTGLSTVKSTVQELVNIAKVAKLQAQAGIKAPAITRHLVFTGNPGTGKTTVARIIGEIYKNLGVLSKGHFIEADRTNLVAEYLGQTAPKTAKVVESALGGVLFIDEAYSLVPDGRSDMFGQEAINTLLKMMEDYREDLVVIVAGYKGEMSRFIESNPGLKSRFARSIHFENYSSSELTEIFKLMCEQHGYLFSEKTLDAIRDLVNKFEDKIGDLGNGRFVRNIFDRCIAIQCNRLAELAKPSKNDLKTFLPTDVPTHEQLAQYLV</sequence>
<evidence type="ECO:0000256" key="1">
    <source>
        <dbReference type="ARBA" id="ARBA00010378"/>
    </source>
</evidence>
<dbReference type="Pfam" id="PF17866">
    <property type="entry name" value="AAA_lid_6"/>
    <property type="match status" value="1"/>
</dbReference>
<dbReference type="InterPro" id="IPR027417">
    <property type="entry name" value="P-loop_NTPase"/>
</dbReference>
<dbReference type="PANTHER" id="PTHR43392:SF2">
    <property type="entry name" value="AAA-TYPE ATPASE FAMILY PROTEIN _ ANKYRIN REPEAT FAMILY PROTEIN"/>
    <property type="match status" value="1"/>
</dbReference>
<evidence type="ECO:0000259" key="5">
    <source>
        <dbReference type="SMART" id="SM00382"/>
    </source>
</evidence>
<name>A0ABR8K4B7_9NOSO</name>
<dbReference type="Gene3D" id="1.10.8.60">
    <property type="match status" value="1"/>
</dbReference>
<dbReference type="EMBL" id="JACJTU010000008">
    <property type="protein sequence ID" value="MBD2734297.1"/>
    <property type="molecule type" value="Genomic_DNA"/>
</dbReference>
<feature type="compositionally biased region" description="Basic residues" evidence="4">
    <location>
        <begin position="95"/>
        <end position="104"/>
    </location>
</feature>
<dbReference type="Proteomes" id="UP000637383">
    <property type="component" value="Unassembled WGS sequence"/>
</dbReference>
<dbReference type="InterPro" id="IPR041627">
    <property type="entry name" value="AAA_lid_6"/>
</dbReference>
<keyword evidence="2" id="KW-0547">Nucleotide-binding</keyword>
<dbReference type="RefSeq" id="WP_190955019.1">
    <property type="nucleotide sequence ID" value="NZ_JACJTU010000008.1"/>
</dbReference>
<dbReference type="InterPro" id="IPR000641">
    <property type="entry name" value="CbxX/CfxQ"/>
</dbReference>
<comment type="caution">
    <text evidence="6">The sequence shown here is derived from an EMBL/GenBank/DDBJ whole genome shotgun (WGS) entry which is preliminary data.</text>
</comment>
<dbReference type="InterPro" id="IPR003959">
    <property type="entry name" value="ATPase_AAA_core"/>
</dbReference>
<dbReference type="CDD" id="cd00009">
    <property type="entry name" value="AAA"/>
    <property type="match status" value="1"/>
</dbReference>
<dbReference type="Gene3D" id="3.40.50.300">
    <property type="entry name" value="P-loop containing nucleotide triphosphate hydrolases"/>
    <property type="match status" value="1"/>
</dbReference>
<comment type="similarity">
    <text evidence="1">Belongs to the CbxX/CfxQ family.</text>
</comment>
<dbReference type="Pfam" id="PF00004">
    <property type="entry name" value="AAA"/>
    <property type="match status" value="1"/>
</dbReference>
<keyword evidence="7" id="KW-1185">Reference proteome</keyword>
<feature type="compositionally biased region" description="Basic and acidic residues" evidence="4">
    <location>
        <begin position="85"/>
        <end position="94"/>
    </location>
</feature>
<proteinExistence type="inferred from homology"/>
<gene>
    <name evidence="6" type="ORF">H6H03_10290</name>
</gene>
<evidence type="ECO:0000256" key="2">
    <source>
        <dbReference type="ARBA" id="ARBA00022741"/>
    </source>
</evidence>
<dbReference type="SMART" id="SM00382">
    <property type="entry name" value="AAA"/>
    <property type="match status" value="1"/>
</dbReference>
<evidence type="ECO:0000313" key="7">
    <source>
        <dbReference type="Proteomes" id="UP000637383"/>
    </source>
</evidence>